<dbReference type="Pfam" id="PF00596">
    <property type="entry name" value="Aldolase_II"/>
    <property type="match status" value="1"/>
</dbReference>
<dbReference type="Proteomes" id="UP000676325">
    <property type="component" value="Unassembled WGS sequence"/>
</dbReference>
<dbReference type="GO" id="GO:0005829">
    <property type="term" value="C:cytosol"/>
    <property type="evidence" value="ECO:0007669"/>
    <property type="project" value="TreeGrafter"/>
</dbReference>
<feature type="domain" description="Class II aldolase/adducin N-terminal" evidence="3">
    <location>
        <begin position="8"/>
        <end position="182"/>
    </location>
</feature>
<dbReference type="PANTHER" id="PTHR22789">
    <property type="entry name" value="FUCULOSE PHOSPHATE ALDOLASE"/>
    <property type="match status" value="1"/>
</dbReference>
<evidence type="ECO:0000256" key="1">
    <source>
        <dbReference type="ARBA" id="ARBA00022723"/>
    </source>
</evidence>
<dbReference type="AlphaFoldDB" id="A0A941IL07"/>
<evidence type="ECO:0000313" key="4">
    <source>
        <dbReference type="EMBL" id="MBR7831194.1"/>
    </source>
</evidence>
<evidence type="ECO:0000259" key="3">
    <source>
        <dbReference type="SMART" id="SM01007"/>
    </source>
</evidence>
<name>A0A941IL07_9ACTN</name>
<comment type="caution">
    <text evidence="4">The sequence shown here is derived from an EMBL/GenBank/DDBJ whole genome shotgun (WGS) entry which is preliminary data.</text>
</comment>
<dbReference type="RefSeq" id="WP_212522310.1">
    <property type="nucleotide sequence ID" value="NZ_JAGSOH010000195.1"/>
</dbReference>
<sequence>MLLPDERAALAEAGRRLAGRGLVIGTSGNLSIRHGDLVAVTPTGGVIGELTAEQMTVIRLEDGAVVDGELAPTSEVPMHLAIYRSSFANAITHTHATTSTAIGLVADEIPLVHYAMLGLGGALRVADYACYGTDALAELVVKALEFKQAALMRNHGSIAVGPTLAKAVDNLELCEWAAQTYHQALLASAVTGRAPRELTQAEQEEVIMAALSTGYGTTKKIKPEDEAE</sequence>
<keyword evidence="5" id="KW-1185">Reference proteome</keyword>
<dbReference type="EMBL" id="JAGSOH010000195">
    <property type="protein sequence ID" value="MBR7831194.1"/>
    <property type="molecule type" value="Genomic_DNA"/>
</dbReference>
<keyword evidence="2" id="KW-0456">Lyase</keyword>
<keyword evidence="1" id="KW-0479">Metal-binding</keyword>
<organism evidence="4 5">
    <name type="scientific">Actinospica acidithermotolerans</name>
    <dbReference type="NCBI Taxonomy" id="2828514"/>
    <lineage>
        <taxon>Bacteria</taxon>
        <taxon>Bacillati</taxon>
        <taxon>Actinomycetota</taxon>
        <taxon>Actinomycetes</taxon>
        <taxon>Catenulisporales</taxon>
        <taxon>Actinospicaceae</taxon>
        <taxon>Actinospica</taxon>
    </lineage>
</organism>
<dbReference type="Gene3D" id="3.40.225.10">
    <property type="entry name" value="Class II aldolase/adducin N-terminal domain"/>
    <property type="match status" value="1"/>
</dbReference>
<dbReference type="GO" id="GO:0046872">
    <property type="term" value="F:metal ion binding"/>
    <property type="evidence" value="ECO:0007669"/>
    <property type="project" value="UniProtKB-KW"/>
</dbReference>
<dbReference type="InterPro" id="IPR001303">
    <property type="entry name" value="Aldolase_II/adducin_N"/>
</dbReference>
<evidence type="ECO:0000256" key="2">
    <source>
        <dbReference type="ARBA" id="ARBA00023239"/>
    </source>
</evidence>
<reference evidence="4" key="1">
    <citation type="submission" date="2021-04" db="EMBL/GenBank/DDBJ databases">
        <title>Genome based classification of Actinospica acidithermotolerans sp. nov., an actinobacterium isolated from an Indonesian hot spring.</title>
        <authorList>
            <person name="Kusuma A.B."/>
            <person name="Putra K.E."/>
            <person name="Nafisah S."/>
            <person name="Loh J."/>
            <person name="Nouioui I."/>
            <person name="Goodfellow M."/>
        </authorList>
    </citation>
    <scope>NUCLEOTIDE SEQUENCE</scope>
    <source>
        <strain evidence="4">MGRD01-02</strain>
    </source>
</reference>
<dbReference type="PANTHER" id="PTHR22789:SF0">
    <property type="entry name" value="3-OXO-TETRONATE 4-PHOSPHATE DECARBOXYLASE-RELATED"/>
    <property type="match status" value="1"/>
</dbReference>
<evidence type="ECO:0000313" key="5">
    <source>
        <dbReference type="Proteomes" id="UP000676325"/>
    </source>
</evidence>
<dbReference type="SUPFAM" id="SSF53639">
    <property type="entry name" value="AraD/HMP-PK domain-like"/>
    <property type="match status" value="1"/>
</dbReference>
<gene>
    <name evidence="4" type="ORF">KDK95_33115</name>
</gene>
<dbReference type="GO" id="GO:0016832">
    <property type="term" value="F:aldehyde-lyase activity"/>
    <property type="evidence" value="ECO:0007669"/>
    <property type="project" value="TreeGrafter"/>
</dbReference>
<accession>A0A941IL07</accession>
<protein>
    <submittedName>
        <fullName evidence="4">Class II aldolase/adducin family protein</fullName>
    </submittedName>
</protein>
<dbReference type="SMART" id="SM01007">
    <property type="entry name" value="Aldolase_II"/>
    <property type="match status" value="1"/>
</dbReference>
<proteinExistence type="predicted"/>
<dbReference type="InterPro" id="IPR036409">
    <property type="entry name" value="Aldolase_II/adducin_N_sf"/>
</dbReference>
<dbReference type="GO" id="GO:0019323">
    <property type="term" value="P:pentose catabolic process"/>
    <property type="evidence" value="ECO:0007669"/>
    <property type="project" value="TreeGrafter"/>
</dbReference>
<dbReference type="InterPro" id="IPR050197">
    <property type="entry name" value="Aldolase_class_II_sugar_metab"/>
</dbReference>